<dbReference type="Gene3D" id="3.40.50.360">
    <property type="match status" value="1"/>
</dbReference>
<dbReference type="EMBL" id="CP020370">
    <property type="protein sequence ID" value="AUB80393.1"/>
    <property type="molecule type" value="Genomic_DNA"/>
</dbReference>
<name>A0A2K8U479_9GAMM</name>
<accession>A0A2K8U479</accession>
<dbReference type="KEGG" id="tsy:THSYN_05120"/>
<dbReference type="GO" id="GO:0009055">
    <property type="term" value="F:electron transfer activity"/>
    <property type="evidence" value="ECO:0007669"/>
    <property type="project" value="TreeGrafter"/>
</dbReference>
<dbReference type="PANTHER" id="PTHR47307:SF1">
    <property type="entry name" value="GLUTATHIONE-REGULATED POTASSIUM-EFFLUX SYSTEM ANCILLARY PROTEIN KEFG"/>
    <property type="match status" value="1"/>
</dbReference>
<keyword evidence="4" id="KW-1185">Reference proteome</keyword>
<protein>
    <submittedName>
        <fullName evidence="3">Potassium transporter KefG</fullName>
    </submittedName>
</protein>
<dbReference type="InterPro" id="IPR003680">
    <property type="entry name" value="Flavodoxin_fold"/>
</dbReference>
<evidence type="ECO:0000259" key="2">
    <source>
        <dbReference type="Pfam" id="PF02525"/>
    </source>
</evidence>
<dbReference type="SUPFAM" id="SSF52218">
    <property type="entry name" value="Flavoproteins"/>
    <property type="match status" value="1"/>
</dbReference>
<evidence type="ECO:0000313" key="3">
    <source>
        <dbReference type="EMBL" id="AUB80393.1"/>
    </source>
</evidence>
<evidence type="ECO:0000256" key="1">
    <source>
        <dbReference type="ARBA" id="ARBA00023002"/>
    </source>
</evidence>
<dbReference type="Pfam" id="PF02525">
    <property type="entry name" value="Flavodoxin_2"/>
    <property type="match status" value="1"/>
</dbReference>
<dbReference type="GO" id="GO:0010181">
    <property type="term" value="F:FMN binding"/>
    <property type="evidence" value="ECO:0007669"/>
    <property type="project" value="TreeGrafter"/>
</dbReference>
<dbReference type="PANTHER" id="PTHR47307">
    <property type="entry name" value="GLUTATHIONE-REGULATED POTASSIUM-EFFLUX SYSTEM ANCILLARY PROTEIN KEFG"/>
    <property type="match status" value="1"/>
</dbReference>
<evidence type="ECO:0000313" key="4">
    <source>
        <dbReference type="Proteomes" id="UP000232638"/>
    </source>
</evidence>
<keyword evidence="1" id="KW-0560">Oxidoreductase</keyword>
<dbReference type="AlphaFoldDB" id="A0A2K8U479"/>
<dbReference type="Proteomes" id="UP000232638">
    <property type="component" value="Chromosome"/>
</dbReference>
<gene>
    <name evidence="3" type="ORF">THSYN_05120</name>
</gene>
<sequence length="218" mass="23806">MPSQAPVLSRGDGALAGRRILILFAHPSLDRSEANRPLAAATASLEGVTLVDLYAEYPTFEINVDREQARLLSHEVICFMHPLYWYSTPAILKEWQDLVLEHGFAYGIGAGALNGKLFFNALTAGGPEAAYCAAGYNHFTIRELLHPLEQMARLCGMVYLPPFALFGARTAVDEGRMPGHVADWVRVLTALREDRLDLAAAVSRTTLNADLATLLRGA</sequence>
<reference evidence="3 4" key="1">
    <citation type="submission" date="2017-03" db="EMBL/GenBank/DDBJ databases">
        <title>Complete genome sequence of Candidatus 'Thiodictyon syntrophicum' sp. nov. strain Cad16T, a photolithoautotroph purple sulfur bacterium isolated from an alpine meromictic lake.</title>
        <authorList>
            <person name="Luedin S.M."/>
            <person name="Pothier J.F."/>
            <person name="Danza F."/>
            <person name="Storelli N."/>
            <person name="Wittwer M."/>
            <person name="Tonolla M."/>
        </authorList>
    </citation>
    <scope>NUCLEOTIDE SEQUENCE [LARGE SCALE GENOMIC DNA]</scope>
    <source>
        <strain evidence="3 4">Cad16T</strain>
    </source>
</reference>
<feature type="domain" description="Flavodoxin-like fold" evidence="2">
    <location>
        <begin position="19"/>
        <end position="185"/>
    </location>
</feature>
<dbReference type="OrthoDB" id="9798454at2"/>
<proteinExistence type="predicted"/>
<dbReference type="GO" id="GO:0003955">
    <property type="term" value="F:NAD(P)H dehydrogenase (quinone) activity"/>
    <property type="evidence" value="ECO:0007669"/>
    <property type="project" value="TreeGrafter"/>
</dbReference>
<dbReference type="RefSeq" id="WP_100918192.1">
    <property type="nucleotide sequence ID" value="NZ_CP020370.1"/>
</dbReference>
<organism evidence="3 4">
    <name type="scientific">Candidatus Thiodictyon syntrophicum</name>
    <dbReference type="NCBI Taxonomy" id="1166950"/>
    <lineage>
        <taxon>Bacteria</taxon>
        <taxon>Pseudomonadati</taxon>
        <taxon>Pseudomonadota</taxon>
        <taxon>Gammaproteobacteria</taxon>
        <taxon>Chromatiales</taxon>
        <taxon>Chromatiaceae</taxon>
        <taxon>Thiodictyon</taxon>
    </lineage>
</organism>
<dbReference type="InterPro" id="IPR029039">
    <property type="entry name" value="Flavoprotein-like_sf"/>
</dbReference>
<dbReference type="InterPro" id="IPR046980">
    <property type="entry name" value="KefG/KefF"/>
</dbReference>